<feature type="transmembrane region" description="Helical" evidence="2">
    <location>
        <begin position="309"/>
        <end position="333"/>
    </location>
</feature>
<dbReference type="EMBL" id="CP121196">
    <property type="protein sequence ID" value="XBH16835.1"/>
    <property type="molecule type" value="Genomic_DNA"/>
</dbReference>
<protein>
    <submittedName>
        <fullName evidence="4">DUF418 domain-containing protein</fullName>
    </submittedName>
</protein>
<feature type="region of interest" description="Disordered" evidence="1">
    <location>
        <begin position="24"/>
        <end position="43"/>
    </location>
</feature>
<evidence type="ECO:0000259" key="3">
    <source>
        <dbReference type="Pfam" id="PF04235"/>
    </source>
</evidence>
<keyword evidence="2" id="KW-1133">Transmembrane helix</keyword>
<feature type="transmembrane region" description="Helical" evidence="2">
    <location>
        <begin position="416"/>
        <end position="439"/>
    </location>
</feature>
<sequence length="471" mass="53179">MTDVVSTPAFTEVATALAETSNGLSTTVATDPGPAPEPSPRPVMQRERIPTIDVVRGVALMGILFMNISSFSGPIEMYINPLMVGNHRSYNIFAWVIRWVLFEGKMRAAFSMLFGAGVILLTERADRRGAKNVADIFLRRNMWLVLFGIIHFYFVWTGDILYWYGLTALLFLYPCRQVRFRNLFVAGVLVLAVGVGSDAYFAIDGIRTKNQAQAAQAVQASGKKLSQAQQDALKKWTDIQDRRKKVHDEDLKAMRGSYLDALKWRIQWGPRAQAKSYYMLGFTDVLGMMLIGMGLYRMGFLTGALSYRVYGWTIAAGFLLSIPINSFQAWGIIRDNFQPESAWWVLYQVGRLTGAVANVALVVLIVKAGLFKSLTRQVASVGQTALSNYLFTSISCTLLFNGFGFGLYGKLEYYQLYVVVACVWTLNLILSPIWLRYFLFGPMEWVWRSLTYWKRQPMLRSALEEQEIMAA</sequence>
<feature type="transmembrane region" description="Helical" evidence="2">
    <location>
        <begin position="54"/>
        <end position="72"/>
    </location>
</feature>
<dbReference type="AlphaFoldDB" id="A0AAU7DID9"/>
<feature type="transmembrane region" description="Helical" evidence="2">
    <location>
        <begin position="184"/>
        <end position="203"/>
    </location>
</feature>
<name>A0AAU7DID9_9BACT</name>
<keyword evidence="2" id="KW-0812">Transmembrane</keyword>
<proteinExistence type="predicted"/>
<evidence type="ECO:0000313" key="4">
    <source>
        <dbReference type="EMBL" id="XBH16835.1"/>
    </source>
</evidence>
<evidence type="ECO:0000256" key="2">
    <source>
        <dbReference type="SAM" id="Phobius"/>
    </source>
</evidence>
<evidence type="ECO:0000256" key="1">
    <source>
        <dbReference type="SAM" id="MobiDB-lite"/>
    </source>
</evidence>
<feature type="domain" description="DUF418" evidence="3">
    <location>
        <begin position="295"/>
        <end position="454"/>
    </location>
</feature>
<feature type="transmembrane region" description="Helical" evidence="2">
    <location>
        <begin position="345"/>
        <end position="366"/>
    </location>
</feature>
<dbReference type="InterPro" id="IPR052529">
    <property type="entry name" value="Bact_Transport_Assoc"/>
</dbReference>
<dbReference type="Pfam" id="PF04235">
    <property type="entry name" value="DUF418"/>
    <property type="match status" value="1"/>
</dbReference>
<feature type="transmembrane region" description="Helical" evidence="2">
    <location>
        <begin position="277"/>
        <end position="297"/>
    </location>
</feature>
<accession>A0AAU7DID9</accession>
<feature type="transmembrane region" description="Helical" evidence="2">
    <location>
        <begin position="386"/>
        <end position="409"/>
    </location>
</feature>
<dbReference type="PANTHER" id="PTHR30590">
    <property type="entry name" value="INNER MEMBRANE PROTEIN"/>
    <property type="match status" value="1"/>
</dbReference>
<reference evidence="4" key="1">
    <citation type="submission" date="2023-03" db="EMBL/GenBank/DDBJ databases">
        <title>Edaphobacter sp.</title>
        <authorList>
            <person name="Huber K.J."/>
            <person name="Papendorf J."/>
            <person name="Pilke C."/>
            <person name="Bunk B."/>
            <person name="Sproeer C."/>
            <person name="Pester M."/>
        </authorList>
    </citation>
    <scope>NUCLEOTIDE SEQUENCE</scope>
    <source>
        <strain evidence="4">DSM 110680</strain>
    </source>
</reference>
<feature type="transmembrane region" description="Helical" evidence="2">
    <location>
        <begin position="92"/>
        <end position="121"/>
    </location>
</feature>
<dbReference type="PANTHER" id="PTHR30590:SF2">
    <property type="entry name" value="INNER MEMBRANE PROTEIN"/>
    <property type="match status" value="1"/>
</dbReference>
<feature type="transmembrane region" description="Helical" evidence="2">
    <location>
        <begin position="142"/>
        <end position="164"/>
    </location>
</feature>
<organism evidence="4">
    <name type="scientific">Telmatobacter sp. DSM 110680</name>
    <dbReference type="NCBI Taxonomy" id="3036704"/>
    <lineage>
        <taxon>Bacteria</taxon>
        <taxon>Pseudomonadati</taxon>
        <taxon>Acidobacteriota</taxon>
        <taxon>Terriglobia</taxon>
        <taxon>Terriglobales</taxon>
        <taxon>Acidobacteriaceae</taxon>
        <taxon>Telmatobacter</taxon>
    </lineage>
</organism>
<dbReference type="InterPro" id="IPR007349">
    <property type="entry name" value="DUF418"/>
</dbReference>
<gene>
    <name evidence="4" type="ORF">P8935_19945</name>
</gene>
<dbReference type="RefSeq" id="WP_348262063.1">
    <property type="nucleotide sequence ID" value="NZ_CP121196.1"/>
</dbReference>
<keyword evidence="2" id="KW-0472">Membrane</keyword>